<accession>G7Q666</accession>
<dbReference type="Proteomes" id="UP000004662">
    <property type="component" value="Chromosome"/>
</dbReference>
<keyword evidence="3" id="KW-1185">Reference proteome</keyword>
<name>G7Q666_9BACT</name>
<dbReference type="OrthoDB" id="9970730at2"/>
<protein>
    <submittedName>
        <fullName evidence="2">Uncharacterized protein</fullName>
    </submittedName>
</protein>
<evidence type="ECO:0000313" key="3">
    <source>
        <dbReference type="Proteomes" id="UP000004662"/>
    </source>
</evidence>
<sequence>MSVKSKVVGVSPEEERESARRNGLKPVYLPKDSRFPYRFFRASDGGRNATSEEVTFQLDLLREGLERHGLTFAEPGDPDGFLVKWKDGNLQTEAVDEVAETVMEAIPGAEGLKAEAQV</sequence>
<dbReference type="EMBL" id="CM001368">
    <property type="protein sequence ID" value="EHJ47082.1"/>
    <property type="molecule type" value="Genomic_DNA"/>
</dbReference>
<organism evidence="2 3">
    <name type="scientific">Solidesulfovibrio carbinoliphilus subsp. oakridgensis</name>
    <dbReference type="NCBI Taxonomy" id="694327"/>
    <lineage>
        <taxon>Bacteria</taxon>
        <taxon>Pseudomonadati</taxon>
        <taxon>Thermodesulfobacteriota</taxon>
        <taxon>Desulfovibrionia</taxon>
        <taxon>Desulfovibrionales</taxon>
        <taxon>Desulfovibrionaceae</taxon>
        <taxon>Solidesulfovibrio</taxon>
    </lineage>
</organism>
<dbReference type="RefSeq" id="WP_009180496.1">
    <property type="nucleotide sequence ID" value="NZ_CM001368.1"/>
</dbReference>
<dbReference type="AlphaFoldDB" id="G7Q666"/>
<evidence type="ECO:0000256" key="1">
    <source>
        <dbReference type="SAM" id="MobiDB-lite"/>
    </source>
</evidence>
<dbReference type="STRING" id="694327.DFW101_1071"/>
<reference evidence="3" key="1">
    <citation type="journal article" date="2015" name="Genome Announc.">
        <title>High-Quality Draft Genome Sequence of Desulfovibrio carbinoliphilus FW-101-2B, an Organic Acid-Oxidizing Sulfate-Reducing Bacterium Isolated from Uranium(VI)-Contaminated Groundwater.</title>
        <authorList>
            <person name="Ramsay B.D."/>
            <person name="Hwang C."/>
            <person name="Woo H.L."/>
            <person name="Carroll S.L."/>
            <person name="Lucas S."/>
            <person name="Han J."/>
            <person name="Lapidus A.L."/>
            <person name="Cheng J.F."/>
            <person name="Goodwin L.A."/>
            <person name="Pitluck S."/>
            <person name="Peters L."/>
            <person name="Chertkov O."/>
            <person name="Held B."/>
            <person name="Detter J.C."/>
            <person name="Han C.S."/>
            <person name="Tapia R."/>
            <person name="Land M.L."/>
            <person name="Hauser L.J."/>
            <person name="Kyrpides N.C."/>
            <person name="Ivanova N.N."/>
            <person name="Mikhailova N."/>
            <person name="Pagani I."/>
            <person name="Woyke T."/>
            <person name="Arkin A.P."/>
            <person name="Dehal P."/>
            <person name="Chivian D."/>
            <person name="Criddle C.S."/>
            <person name="Wu W."/>
            <person name="Chakraborty R."/>
            <person name="Hazen T.C."/>
            <person name="Fields M.W."/>
        </authorList>
    </citation>
    <scope>NUCLEOTIDE SEQUENCE [LARGE SCALE GENOMIC DNA]</scope>
    <source>
        <strain evidence="3">FW-101-2B</strain>
    </source>
</reference>
<proteinExistence type="predicted"/>
<evidence type="ECO:0000313" key="2">
    <source>
        <dbReference type="EMBL" id="EHJ47082.1"/>
    </source>
</evidence>
<dbReference type="HOGENOM" id="CLU_2069341_0_0_7"/>
<feature type="region of interest" description="Disordered" evidence="1">
    <location>
        <begin position="1"/>
        <end position="21"/>
    </location>
</feature>
<gene>
    <name evidence="2" type="ORF">DFW101_1071</name>
</gene>